<dbReference type="InterPro" id="IPR004474">
    <property type="entry name" value="LytR_CpsA_psr"/>
</dbReference>
<evidence type="ECO:0000313" key="4">
    <source>
        <dbReference type="Proteomes" id="UP000199408"/>
    </source>
</evidence>
<dbReference type="Pfam" id="PF03816">
    <property type="entry name" value="LytR_cpsA_psr"/>
    <property type="match status" value="1"/>
</dbReference>
<dbReference type="RefSeq" id="WP_170839351.1">
    <property type="nucleotide sequence ID" value="NZ_FMDN01000005.1"/>
</dbReference>
<feature type="domain" description="Cell envelope-related transcriptional attenuator" evidence="2">
    <location>
        <begin position="62"/>
        <end position="215"/>
    </location>
</feature>
<dbReference type="NCBIfam" id="TIGR00350">
    <property type="entry name" value="lytR_cpsA_psr"/>
    <property type="match status" value="1"/>
</dbReference>
<dbReference type="STRING" id="47864.GA0070560_105261"/>
<dbReference type="Proteomes" id="UP000199408">
    <property type="component" value="Unassembled WGS sequence"/>
</dbReference>
<dbReference type="PANTHER" id="PTHR33392">
    <property type="entry name" value="POLYISOPRENYL-TEICHOIC ACID--PEPTIDOGLYCAN TEICHOIC ACID TRANSFERASE TAGU"/>
    <property type="match status" value="1"/>
</dbReference>
<comment type="similarity">
    <text evidence="1">Belongs to the LytR/CpsA/Psr (LCP) family.</text>
</comment>
<keyword evidence="4" id="KW-1185">Reference proteome</keyword>
<protein>
    <submittedName>
        <fullName evidence="3">Transcriptional attenuator, LytR family</fullName>
    </submittedName>
</protein>
<gene>
    <name evidence="3" type="ORF">GA0070560_105261</name>
</gene>
<sequence>MLLAALAVVGMKALTSRYERTVTREQLLAPDARQARTDLDGGLNYLLVGSDRRAGSQRPDQRSDTILIVHLPPGMRQAYLISVPRDLLVAIPPGNGYPGGQDKINAAYEHGGGGESGTRLLSTTLSRLTGIRFDGAALIDFSGFKQVIDHLGGIRMCVRTEVRSIHTNRVFTPGCHQMNGAQALDYVRQRYDLPGGDYDRQRHQQQLLRAVLDRAGQTDLRGDPVKLDRVLRAVGGSLTVDTNGVPLQELALALRALPTDALSGVQVPSYPQTIDQVSYVVLDNGGGGLFDAVRAERMPDWATANPRWVTRL</sequence>
<name>A0A1C5HR23_9ACTN</name>
<reference evidence="4" key="1">
    <citation type="submission" date="2016-06" db="EMBL/GenBank/DDBJ databases">
        <authorList>
            <person name="Varghese N."/>
        </authorList>
    </citation>
    <scope>NUCLEOTIDE SEQUENCE [LARGE SCALE GENOMIC DNA]</scope>
    <source>
        <strain evidence="4">DSM 43171</strain>
    </source>
</reference>
<organism evidence="3 4">
    <name type="scientific">Micromonospora halophytica</name>
    <dbReference type="NCBI Taxonomy" id="47864"/>
    <lineage>
        <taxon>Bacteria</taxon>
        <taxon>Bacillati</taxon>
        <taxon>Actinomycetota</taxon>
        <taxon>Actinomycetes</taxon>
        <taxon>Micromonosporales</taxon>
        <taxon>Micromonosporaceae</taxon>
        <taxon>Micromonospora</taxon>
    </lineage>
</organism>
<evidence type="ECO:0000256" key="1">
    <source>
        <dbReference type="ARBA" id="ARBA00006068"/>
    </source>
</evidence>
<proteinExistence type="inferred from homology"/>
<evidence type="ECO:0000259" key="2">
    <source>
        <dbReference type="Pfam" id="PF03816"/>
    </source>
</evidence>
<dbReference type="InterPro" id="IPR050922">
    <property type="entry name" value="LytR/CpsA/Psr_CW_biosynth"/>
</dbReference>
<dbReference type="EMBL" id="FMDN01000005">
    <property type="protein sequence ID" value="SCG48449.1"/>
    <property type="molecule type" value="Genomic_DNA"/>
</dbReference>
<dbReference type="PANTHER" id="PTHR33392:SF6">
    <property type="entry name" value="POLYISOPRENYL-TEICHOIC ACID--PEPTIDOGLYCAN TEICHOIC ACID TRANSFERASE TAGU"/>
    <property type="match status" value="1"/>
</dbReference>
<dbReference type="Gene3D" id="3.40.630.190">
    <property type="entry name" value="LCP protein"/>
    <property type="match status" value="1"/>
</dbReference>
<evidence type="ECO:0000313" key="3">
    <source>
        <dbReference type="EMBL" id="SCG48449.1"/>
    </source>
</evidence>
<accession>A0A1C5HR23</accession>
<dbReference type="AlphaFoldDB" id="A0A1C5HR23"/>